<dbReference type="AlphaFoldDB" id="A0A3D8Y7B8"/>
<evidence type="ECO:0008006" key="4">
    <source>
        <dbReference type="Google" id="ProtNLM"/>
    </source>
</evidence>
<keyword evidence="1" id="KW-0732">Signal</keyword>
<reference evidence="2 3" key="1">
    <citation type="submission" date="2018-07" db="EMBL/GenBank/DDBJ databases">
        <title>Dyadobacter roseus sp. nov., isolated from rose rhizosphere soil.</title>
        <authorList>
            <person name="Chen L."/>
        </authorList>
    </citation>
    <scope>NUCLEOTIDE SEQUENCE [LARGE SCALE GENOMIC DNA]</scope>
    <source>
        <strain evidence="2 3">RS19</strain>
    </source>
</reference>
<dbReference type="InterPro" id="IPR046732">
    <property type="entry name" value="DUF6624"/>
</dbReference>
<evidence type="ECO:0000313" key="3">
    <source>
        <dbReference type="Proteomes" id="UP000256373"/>
    </source>
</evidence>
<dbReference type="Proteomes" id="UP000256373">
    <property type="component" value="Unassembled WGS sequence"/>
</dbReference>
<proteinExistence type="predicted"/>
<dbReference type="RefSeq" id="WP_115832644.1">
    <property type="nucleotide sequence ID" value="NZ_QNUL01000018.1"/>
</dbReference>
<dbReference type="Pfam" id="PF20329">
    <property type="entry name" value="DUF6624"/>
    <property type="match status" value="1"/>
</dbReference>
<gene>
    <name evidence="2" type="ORF">DSL64_19685</name>
</gene>
<keyword evidence="3" id="KW-1185">Reference proteome</keyword>
<accession>A0A3D8Y7B8</accession>
<dbReference type="EMBL" id="QNUL01000018">
    <property type="protein sequence ID" value="REA58892.1"/>
    <property type="molecule type" value="Genomic_DNA"/>
</dbReference>
<feature type="signal peptide" evidence="1">
    <location>
        <begin position="1"/>
        <end position="19"/>
    </location>
</feature>
<evidence type="ECO:0000313" key="2">
    <source>
        <dbReference type="EMBL" id="REA58892.1"/>
    </source>
</evidence>
<feature type="chain" id="PRO_5017655460" description="DUF4919 domain-containing protein" evidence="1">
    <location>
        <begin position="20"/>
        <end position="227"/>
    </location>
</feature>
<comment type="caution">
    <text evidence="2">The sequence shown here is derived from an EMBL/GenBank/DDBJ whole genome shotgun (WGS) entry which is preliminary data.</text>
</comment>
<dbReference type="OrthoDB" id="1164858at2"/>
<name>A0A3D8Y7B8_9BACT</name>
<protein>
    <recommendedName>
        <fullName evidence="4">DUF4919 domain-containing protein</fullName>
    </recommendedName>
</protein>
<sequence length="227" mass="26279">MRFAALLCVGLLVSVYSSGQNINVSLQKELDSIYVMDQKFRELMHLAQKPQKADSLAKHYQVDRENLTSHLWDLQNEVNESNLQRVEEIIKQYGYPGTSMVGSPTDEAVFYVIQHSEKIDQYIPIVEKAAKEKQLPFRQYAMMLDRWLVQSEKEQVYGTQAISFSTKNKQTGKAEQAFIIWPVSDPANVNQRRKEAGFELTVEENAKRLQVDYRVLTLEEVLKMKSR</sequence>
<organism evidence="2 3">
    <name type="scientific">Dyadobacter luteus</name>
    <dbReference type="NCBI Taxonomy" id="2259619"/>
    <lineage>
        <taxon>Bacteria</taxon>
        <taxon>Pseudomonadati</taxon>
        <taxon>Bacteroidota</taxon>
        <taxon>Cytophagia</taxon>
        <taxon>Cytophagales</taxon>
        <taxon>Spirosomataceae</taxon>
        <taxon>Dyadobacter</taxon>
    </lineage>
</organism>
<evidence type="ECO:0000256" key="1">
    <source>
        <dbReference type="SAM" id="SignalP"/>
    </source>
</evidence>